<feature type="region of interest" description="Disordered" evidence="1">
    <location>
        <begin position="272"/>
        <end position="293"/>
    </location>
</feature>
<reference evidence="3 4" key="1">
    <citation type="journal article" date="2015" name="Int. J. Syst. Evol. Microbiol.">
        <title>Amycolatopsis rhabdoformis sp. nov., an actinomycete isolated from a tropical forest soil.</title>
        <authorList>
            <person name="Souza W.R."/>
            <person name="Silva R.E."/>
            <person name="Goodfellow M."/>
            <person name="Busarakam K."/>
            <person name="Figueiro F.S."/>
            <person name="Ferreira D."/>
            <person name="Rodrigues-Filho E."/>
            <person name="Moraes L.A.B."/>
            <person name="Zucchi T.D."/>
        </authorList>
    </citation>
    <scope>NUCLEOTIDE SEQUENCE [LARGE SCALE GENOMIC DNA]</scope>
    <source>
        <strain evidence="3 4">NCIMB 14900</strain>
    </source>
</reference>
<sequence>MKGFPAYRRRPPAEPSSREIDLARRWLARRGAPVSVPTRLLSIRIAAHTAPSTWLRTFPLHAVLALAAGVGYSSLQYLPGVAGREMTEAIPLVFVLAAIQLSLWRARRVRERNLAATVPHRRTGIARPIGVVDGWSAATAATTFLGGAALALAMAVAVPGAWTYAWSWLGLLAVGALCTAVVVGATVREPVLAEDDASLAAAGVLRREAVVAAMPAMYAVPVLFDVFGGNRQPAAFTPLLLGYVALCLVLQLGAALAQRRWKLPPGHYGTVERTRETPPAAVSDENVWKPAAR</sequence>
<dbReference type="EMBL" id="CP142149">
    <property type="protein sequence ID" value="WSE31402.1"/>
    <property type="molecule type" value="Genomic_DNA"/>
</dbReference>
<organism evidence="3 4">
    <name type="scientific">Amycolatopsis rhabdoformis</name>
    <dbReference type="NCBI Taxonomy" id="1448059"/>
    <lineage>
        <taxon>Bacteria</taxon>
        <taxon>Bacillati</taxon>
        <taxon>Actinomycetota</taxon>
        <taxon>Actinomycetes</taxon>
        <taxon>Pseudonocardiales</taxon>
        <taxon>Pseudonocardiaceae</taxon>
        <taxon>Amycolatopsis</taxon>
    </lineage>
</organism>
<evidence type="ECO:0008006" key="5">
    <source>
        <dbReference type="Google" id="ProtNLM"/>
    </source>
</evidence>
<proteinExistence type="predicted"/>
<evidence type="ECO:0000313" key="4">
    <source>
        <dbReference type="Proteomes" id="UP001330812"/>
    </source>
</evidence>
<keyword evidence="2" id="KW-1133">Transmembrane helix</keyword>
<feature type="transmembrane region" description="Helical" evidence="2">
    <location>
        <begin position="164"/>
        <end position="187"/>
    </location>
</feature>
<feature type="transmembrane region" description="Helical" evidence="2">
    <location>
        <begin position="208"/>
        <end position="228"/>
    </location>
</feature>
<accession>A0ABZ1IB18</accession>
<feature type="transmembrane region" description="Helical" evidence="2">
    <location>
        <begin position="89"/>
        <end position="106"/>
    </location>
</feature>
<evidence type="ECO:0000313" key="3">
    <source>
        <dbReference type="EMBL" id="WSE31402.1"/>
    </source>
</evidence>
<evidence type="ECO:0000256" key="2">
    <source>
        <dbReference type="SAM" id="Phobius"/>
    </source>
</evidence>
<protein>
    <recommendedName>
        <fullName evidence="5">MFS transporter</fullName>
    </recommendedName>
</protein>
<feature type="transmembrane region" description="Helical" evidence="2">
    <location>
        <begin position="234"/>
        <end position="257"/>
    </location>
</feature>
<keyword evidence="2" id="KW-0812">Transmembrane</keyword>
<dbReference type="RefSeq" id="WP_326834208.1">
    <property type="nucleotide sequence ID" value="NZ_CP142149.1"/>
</dbReference>
<feature type="transmembrane region" description="Helical" evidence="2">
    <location>
        <begin position="58"/>
        <end position="77"/>
    </location>
</feature>
<dbReference type="Proteomes" id="UP001330812">
    <property type="component" value="Chromosome"/>
</dbReference>
<gene>
    <name evidence="3" type="ORF">VSH64_04665</name>
</gene>
<name>A0ABZ1IB18_9PSEU</name>
<keyword evidence="2" id="KW-0472">Membrane</keyword>
<keyword evidence="4" id="KW-1185">Reference proteome</keyword>
<evidence type="ECO:0000256" key="1">
    <source>
        <dbReference type="SAM" id="MobiDB-lite"/>
    </source>
</evidence>
<feature type="transmembrane region" description="Helical" evidence="2">
    <location>
        <begin position="137"/>
        <end position="158"/>
    </location>
</feature>